<evidence type="ECO:0000256" key="2">
    <source>
        <dbReference type="ARBA" id="ARBA00023002"/>
    </source>
</evidence>
<name>A0ABY6HTL5_9ARCH</name>
<sequence length="330" mass="37502">MKILIYGAGVIGSLYATRLYENRANIEKILSQLQTDQIDQGTSSFQITLLARGARYSSIKKEGVVIEHYLQQRRTREYVPVIEKLSPSDYFDFIIVIMRKNQIKEILPKLNQNISPNIVFMGNNGTCIEDFKDEIDPKRILLGFPSAGGQREDQLIKSIYREDSPLTIGEISGETTRRIKTLKTILETAGIQVKIAENIDAWLKYHIALVSPLANGIYLAKGDNFALAKNKHAMKLMITAIKEGFRVLQDLGHPITPNYLKKLYHMPRFVLRMMLKKLMGSENGKLAMRDHAMAAPDEMLQIANEFKKIKQESSIPTPSIDTLFEYLPNN</sequence>
<dbReference type="InterPro" id="IPR036291">
    <property type="entry name" value="NAD(P)-bd_dom_sf"/>
</dbReference>
<evidence type="ECO:0000256" key="1">
    <source>
        <dbReference type="ARBA" id="ARBA00022857"/>
    </source>
</evidence>
<dbReference type="InterPro" id="IPR013332">
    <property type="entry name" value="KPR_N"/>
</dbReference>
<dbReference type="Proteomes" id="UP001208689">
    <property type="component" value="Chromosome"/>
</dbReference>
<evidence type="ECO:0000313" key="5">
    <source>
        <dbReference type="Proteomes" id="UP001208689"/>
    </source>
</evidence>
<evidence type="ECO:0000259" key="3">
    <source>
        <dbReference type="Pfam" id="PF02558"/>
    </source>
</evidence>
<dbReference type="PANTHER" id="PTHR43765:SF2">
    <property type="entry name" value="2-DEHYDROPANTOATE 2-REDUCTASE"/>
    <property type="match status" value="1"/>
</dbReference>
<organism evidence="4 5">
    <name type="scientific">Candidatus Lokiarchaeum ossiferum</name>
    <dbReference type="NCBI Taxonomy" id="2951803"/>
    <lineage>
        <taxon>Archaea</taxon>
        <taxon>Promethearchaeati</taxon>
        <taxon>Promethearchaeota</taxon>
        <taxon>Promethearchaeia</taxon>
        <taxon>Promethearchaeales</taxon>
        <taxon>Promethearchaeaceae</taxon>
        <taxon>Candidatus Lokiarchaeum</taxon>
    </lineage>
</organism>
<evidence type="ECO:0000313" key="4">
    <source>
        <dbReference type="EMBL" id="UYP46698.1"/>
    </source>
</evidence>
<dbReference type="InterPro" id="IPR050838">
    <property type="entry name" value="Ketopantoate_reductase"/>
</dbReference>
<protein>
    <recommendedName>
        <fullName evidence="3">Ketopantoate reductase N-terminal domain-containing protein</fullName>
    </recommendedName>
</protein>
<keyword evidence="5" id="KW-1185">Reference proteome</keyword>
<dbReference type="SUPFAM" id="SSF51735">
    <property type="entry name" value="NAD(P)-binding Rossmann-fold domains"/>
    <property type="match status" value="1"/>
</dbReference>
<keyword evidence="1" id="KW-0521">NADP</keyword>
<proteinExistence type="predicted"/>
<dbReference type="Pfam" id="PF02558">
    <property type="entry name" value="ApbA"/>
    <property type="match status" value="1"/>
</dbReference>
<dbReference type="EMBL" id="CP104013">
    <property type="protein sequence ID" value="UYP46698.1"/>
    <property type="molecule type" value="Genomic_DNA"/>
</dbReference>
<feature type="domain" description="Ketopantoate reductase N-terminal" evidence="3">
    <location>
        <begin position="3"/>
        <end position="170"/>
    </location>
</feature>
<reference evidence="4" key="1">
    <citation type="submission" date="2022-09" db="EMBL/GenBank/DDBJ databases">
        <title>Actin cytoskeleton and complex cell architecture in an #Asgard archaeon.</title>
        <authorList>
            <person name="Ponce Toledo R.I."/>
            <person name="Schleper C."/>
            <person name="Rodrigues Oliveira T."/>
            <person name="Wollweber F."/>
            <person name="Xu J."/>
            <person name="Rittmann S."/>
            <person name="Klingl A."/>
            <person name="Pilhofer M."/>
        </authorList>
    </citation>
    <scope>NUCLEOTIDE SEQUENCE</scope>
    <source>
        <strain evidence="4">B-35</strain>
    </source>
</reference>
<keyword evidence="2" id="KW-0560">Oxidoreductase</keyword>
<gene>
    <name evidence="4" type="ORF">NEF87_002983</name>
</gene>
<accession>A0ABY6HTL5</accession>
<dbReference type="Gene3D" id="3.40.50.720">
    <property type="entry name" value="NAD(P)-binding Rossmann-like Domain"/>
    <property type="match status" value="1"/>
</dbReference>
<dbReference type="PANTHER" id="PTHR43765">
    <property type="entry name" value="2-DEHYDROPANTOATE 2-REDUCTASE-RELATED"/>
    <property type="match status" value="1"/>
</dbReference>